<evidence type="ECO:0000313" key="3">
    <source>
        <dbReference type="EMBL" id="KAJ4981868.1"/>
    </source>
</evidence>
<feature type="region of interest" description="Disordered" evidence="2">
    <location>
        <begin position="166"/>
        <end position="228"/>
    </location>
</feature>
<proteinExistence type="predicted"/>
<feature type="compositionally biased region" description="Low complexity" evidence="2">
    <location>
        <begin position="166"/>
        <end position="189"/>
    </location>
</feature>
<accession>A0A9Q0R3B8</accession>
<keyword evidence="1" id="KW-0175">Coiled coil</keyword>
<dbReference type="Proteomes" id="UP001141806">
    <property type="component" value="Unassembled WGS sequence"/>
</dbReference>
<organism evidence="3 4">
    <name type="scientific">Protea cynaroides</name>
    <dbReference type="NCBI Taxonomy" id="273540"/>
    <lineage>
        <taxon>Eukaryota</taxon>
        <taxon>Viridiplantae</taxon>
        <taxon>Streptophyta</taxon>
        <taxon>Embryophyta</taxon>
        <taxon>Tracheophyta</taxon>
        <taxon>Spermatophyta</taxon>
        <taxon>Magnoliopsida</taxon>
        <taxon>Proteales</taxon>
        <taxon>Proteaceae</taxon>
        <taxon>Protea</taxon>
    </lineage>
</organism>
<evidence type="ECO:0000256" key="1">
    <source>
        <dbReference type="SAM" id="Coils"/>
    </source>
</evidence>
<dbReference type="AlphaFoldDB" id="A0A9Q0R3B8"/>
<sequence length="228" mass="23741">MGVDPPSLPSGPSAPLGPSSAAEGPPPFAPSWRVHSADSGLQNRAVAREIIHHAWLPSDAQTLRAIPLEVIDRDQSVAIYQHMMLLTALERLMGVQAAALESERLMVAAQNERDAAITAKAEMEGQLKAADERLLEAEERFLKAEELTQELMQKVIRDKLVGSSSLAPPVASSSAPAPPVASSSIPAPLEVTSSSLPAPSEVASSTPAPSAPSNNPDAASKDLLPSGG</sequence>
<name>A0A9Q0R3B8_9MAGN</name>
<gene>
    <name evidence="3" type="ORF">NE237_032705</name>
</gene>
<feature type="coiled-coil region" evidence="1">
    <location>
        <begin position="120"/>
        <end position="154"/>
    </location>
</feature>
<feature type="compositionally biased region" description="Low complexity" evidence="2">
    <location>
        <begin position="10"/>
        <end position="23"/>
    </location>
</feature>
<evidence type="ECO:0000313" key="4">
    <source>
        <dbReference type="Proteomes" id="UP001141806"/>
    </source>
</evidence>
<feature type="compositionally biased region" description="Low complexity" evidence="2">
    <location>
        <begin position="197"/>
        <end position="218"/>
    </location>
</feature>
<dbReference type="EMBL" id="JAMYWD010000001">
    <property type="protein sequence ID" value="KAJ4981868.1"/>
    <property type="molecule type" value="Genomic_DNA"/>
</dbReference>
<keyword evidence="4" id="KW-1185">Reference proteome</keyword>
<comment type="caution">
    <text evidence="3">The sequence shown here is derived from an EMBL/GenBank/DDBJ whole genome shotgun (WGS) entry which is preliminary data.</text>
</comment>
<reference evidence="3" key="1">
    <citation type="journal article" date="2023" name="Plant J.">
        <title>The genome of the king protea, Protea cynaroides.</title>
        <authorList>
            <person name="Chang J."/>
            <person name="Duong T.A."/>
            <person name="Schoeman C."/>
            <person name="Ma X."/>
            <person name="Roodt D."/>
            <person name="Barker N."/>
            <person name="Li Z."/>
            <person name="Van de Peer Y."/>
            <person name="Mizrachi E."/>
        </authorList>
    </citation>
    <scope>NUCLEOTIDE SEQUENCE</scope>
    <source>
        <tissue evidence="3">Young leaves</tissue>
    </source>
</reference>
<feature type="region of interest" description="Disordered" evidence="2">
    <location>
        <begin position="1"/>
        <end position="29"/>
    </location>
</feature>
<protein>
    <submittedName>
        <fullName evidence="3">Uncharacterized protein</fullName>
    </submittedName>
</protein>
<evidence type="ECO:0000256" key="2">
    <source>
        <dbReference type="SAM" id="MobiDB-lite"/>
    </source>
</evidence>